<organism evidence="5 6">
    <name type="scientific">Rhizobium giardinii</name>
    <dbReference type="NCBI Taxonomy" id="56731"/>
    <lineage>
        <taxon>Bacteria</taxon>
        <taxon>Pseudomonadati</taxon>
        <taxon>Pseudomonadota</taxon>
        <taxon>Alphaproteobacteria</taxon>
        <taxon>Hyphomicrobiales</taxon>
        <taxon>Rhizobiaceae</taxon>
        <taxon>Rhizobium/Agrobacterium group</taxon>
        <taxon>Rhizobium</taxon>
    </lineage>
</organism>
<dbReference type="PANTHER" id="PTHR30136:SF24">
    <property type="entry name" value="HTH-TYPE TRANSCRIPTIONAL REPRESSOR ALLR"/>
    <property type="match status" value="1"/>
</dbReference>
<feature type="domain" description="IclR-ED" evidence="4">
    <location>
        <begin position="133"/>
        <end position="316"/>
    </location>
</feature>
<comment type="caution">
    <text evidence="5">The sequence shown here is derived from an EMBL/GenBank/DDBJ whole genome shotgun (WGS) entry which is preliminary data.</text>
</comment>
<sequence length="322" mass="35394">MYVALPDARFAKIGLQLHPAGSIMWNGLLLFGIIAPRPSACQDRVGGEPVKRNGIMTREMLSSPGTENSGTGTLGKALSVLEIVVSADRPLRFSEILALSDQPRGTLHRHLAHLVEEGLLIQGRDLCYEPGLRLLKFAYRSWSKNQFRAVAAPHLRKLHEETGETVHLGVLRGTEIIYVDKVESRQTVRMGSQIGNASPVYCTGLGKAALSVLPQDRLAETLGKLTFHRFTANTHHSVAALKRDLDEARLRGYAFDREEHETEIRCVAAAIHDTGFDLVGGISVTGPAYRVTMEQLEIWAHPVRQAAMAISEDVEVRLGPGR</sequence>
<proteinExistence type="predicted"/>
<dbReference type="PROSITE" id="PS51078">
    <property type="entry name" value="ICLR_ED"/>
    <property type="match status" value="1"/>
</dbReference>
<evidence type="ECO:0000256" key="2">
    <source>
        <dbReference type="ARBA" id="ARBA00023125"/>
    </source>
</evidence>
<evidence type="ECO:0000313" key="6">
    <source>
        <dbReference type="Proteomes" id="UP000585507"/>
    </source>
</evidence>
<accession>A0A7W8UFT7</accession>
<dbReference type="InterPro" id="IPR036390">
    <property type="entry name" value="WH_DNA-bd_sf"/>
</dbReference>
<dbReference type="InterPro" id="IPR005471">
    <property type="entry name" value="Tscrpt_reg_IclR_N"/>
</dbReference>
<dbReference type="GO" id="GO:0045892">
    <property type="term" value="P:negative regulation of DNA-templated transcription"/>
    <property type="evidence" value="ECO:0007669"/>
    <property type="project" value="TreeGrafter"/>
</dbReference>
<dbReference type="SMART" id="SM00346">
    <property type="entry name" value="HTH_ICLR"/>
    <property type="match status" value="1"/>
</dbReference>
<name>A0A7W8UFT7_9HYPH</name>
<dbReference type="GO" id="GO:0003677">
    <property type="term" value="F:DNA binding"/>
    <property type="evidence" value="ECO:0007669"/>
    <property type="project" value="UniProtKB-KW"/>
</dbReference>
<reference evidence="5 6" key="1">
    <citation type="submission" date="2020-08" db="EMBL/GenBank/DDBJ databases">
        <title>Genomic Encyclopedia of Type Strains, Phase IV (KMG-V): Genome sequencing to study the core and pangenomes of soil and plant-associated prokaryotes.</title>
        <authorList>
            <person name="Whitman W."/>
        </authorList>
    </citation>
    <scope>NUCLEOTIDE SEQUENCE [LARGE SCALE GENOMIC DNA]</scope>
    <source>
        <strain evidence="5 6">SEMIA 4084</strain>
    </source>
</reference>
<dbReference type="InterPro" id="IPR036388">
    <property type="entry name" value="WH-like_DNA-bd_sf"/>
</dbReference>
<dbReference type="GO" id="GO:0003700">
    <property type="term" value="F:DNA-binding transcription factor activity"/>
    <property type="evidence" value="ECO:0007669"/>
    <property type="project" value="TreeGrafter"/>
</dbReference>
<dbReference type="EMBL" id="JACHBK010000014">
    <property type="protein sequence ID" value="MBB5538582.1"/>
    <property type="molecule type" value="Genomic_DNA"/>
</dbReference>
<protein>
    <submittedName>
        <fullName evidence="5">DNA-binding IclR family transcriptional regulator</fullName>
    </submittedName>
</protein>
<keyword evidence="3" id="KW-0804">Transcription</keyword>
<dbReference type="SUPFAM" id="SSF55781">
    <property type="entry name" value="GAF domain-like"/>
    <property type="match status" value="1"/>
</dbReference>
<keyword evidence="1" id="KW-0805">Transcription regulation</keyword>
<keyword evidence="2 5" id="KW-0238">DNA-binding</keyword>
<dbReference type="InterPro" id="IPR050707">
    <property type="entry name" value="HTH_MetabolicPath_Reg"/>
</dbReference>
<dbReference type="Proteomes" id="UP000585507">
    <property type="component" value="Unassembled WGS sequence"/>
</dbReference>
<dbReference type="PANTHER" id="PTHR30136">
    <property type="entry name" value="HELIX-TURN-HELIX TRANSCRIPTIONAL REGULATOR, ICLR FAMILY"/>
    <property type="match status" value="1"/>
</dbReference>
<dbReference type="InterPro" id="IPR029016">
    <property type="entry name" value="GAF-like_dom_sf"/>
</dbReference>
<evidence type="ECO:0000256" key="3">
    <source>
        <dbReference type="ARBA" id="ARBA00023163"/>
    </source>
</evidence>
<dbReference type="AlphaFoldDB" id="A0A7W8UFT7"/>
<dbReference type="SUPFAM" id="SSF46785">
    <property type="entry name" value="Winged helix' DNA-binding domain"/>
    <property type="match status" value="1"/>
</dbReference>
<keyword evidence="6" id="KW-1185">Reference proteome</keyword>
<dbReference type="Gene3D" id="3.30.450.40">
    <property type="match status" value="1"/>
</dbReference>
<gene>
    <name evidence="5" type="ORF">GGD55_005321</name>
</gene>
<dbReference type="Pfam" id="PF01614">
    <property type="entry name" value="IclR_C"/>
    <property type="match status" value="1"/>
</dbReference>
<evidence type="ECO:0000256" key="1">
    <source>
        <dbReference type="ARBA" id="ARBA00023015"/>
    </source>
</evidence>
<dbReference type="Gene3D" id="1.10.10.10">
    <property type="entry name" value="Winged helix-like DNA-binding domain superfamily/Winged helix DNA-binding domain"/>
    <property type="match status" value="1"/>
</dbReference>
<evidence type="ECO:0000259" key="4">
    <source>
        <dbReference type="PROSITE" id="PS51078"/>
    </source>
</evidence>
<dbReference type="InterPro" id="IPR014757">
    <property type="entry name" value="Tscrpt_reg_IclR_C"/>
</dbReference>
<dbReference type="Pfam" id="PF09339">
    <property type="entry name" value="HTH_IclR"/>
    <property type="match status" value="1"/>
</dbReference>
<evidence type="ECO:0000313" key="5">
    <source>
        <dbReference type="EMBL" id="MBB5538582.1"/>
    </source>
</evidence>